<organism evidence="2 3">
    <name type="scientific">Streptococcus ovuberis</name>
    <dbReference type="NCBI Taxonomy" id="1936207"/>
    <lineage>
        <taxon>Bacteria</taxon>
        <taxon>Bacillati</taxon>
        <taxon>Bacillota</taxon>
        <taxon>Bacilli</taxon>
        <taxon>Lactobacillales</taxon>
        <taxon>Streptococcaceae</taxon>
        <taxon>Streptococcus</taxon>
    </lineage>
</organism>
<evidence type="ECO:0000259" key="1">
    <source>
        <dbReference type="Pfam" id="PF13472"/>
    </source>
</evidence>
<dbReference type="InterPro" id="IPR013830">
    <property type="entry name" value="SGNH_hydro"/>
</dbReference>
<sequence>MKLLLLGDSLFARCEGKQIPHIEYSLHQLATDLSIENWAVPGDNSFDLLAHLVERKLPDCDRVVVFIGANDLAQHKQVFLGEYQANLGLIVQELKKQFSSEQILLMTPAPVDEKKQVYRTNRLVALYGEVVKKMACQEGVDLLDTVALFDGQALPVSDLLKGQLDDGVHFGSLAYGLLAEGILARILERT</sequence>
<comment type="caution">
    <text evidence="2">The sequence shown here is derived from an EMBL/GenBank/DDBJ whole genome shotgun (WGS) entry which is preliminary data.</text>
</comment>
<name>A0A7X6S0M3_9STRE</name>
<keyword evidence="3" id="KW-1185">Reference proteome</keyword>
<dbReference type="EMBL" id="JAAXPR010000007">
    <property type="protein sequence ID" value="NKZ20254.1"/>
    <property type="molecule type" value="Genomic_DNA"/>
</dbReference>
<accession>A0A7X6S0M3</accession>
<dbReference type="PANTHER" id="PTHR14209:SF19">
    <property type="entry name" value="ISOAMYL ACETATE-HYDROLYZING ESTERASE 1 HOMOLOG"/>
    <property type="match status" value="1"/>
</dbReference>
<dbReference type="Proteomes" id="UP000522720">
    <property type="component" value="Unassembled WGS sequence"/>
</dbReference>
<dbReference type="InterPro" id="IPR045136">
    <property type="entry name" value="Iah1-like"/>
</dbReference>
<protein>
    <recommendedName>
        <fullName evidence="1">SGNH hydrolase-type esterase domain-containing protein</fullName>
    </recommendedName>
</protein>
<proteinExistence type="predicted"/>
<dbReference type="AlphaFoldDB" id="A0A7X6S0M3"/>
<evidence type="ECO:0000313" key="2">
    <source>
        <dbReference type="EMBL" id="NKZ20254.1"/>
    </source>
</evidence>
<dbReference type="RefSeq" id="WP_168549011.1">
    <property type="nucleotide sequence ID" value="NZ_JAAXPR010000007.1"/>
</dbReference>
<evidence type="ECO:0000313" key="3">
    <source>
        <dbReference type="Proteomes" id="UP000522720"/>
    </source>
</evidence>
<dbReference type="InterPro" id="IPR036514">
    <property type="entry name" value="SGNH_hydro_sf"/>
</dbReference>
<dbReference type="PANTHER" id="PTHR14209">
    <property type="entry name" value="ISOAMYL ACETATE-HYDROLYZING ESTERASE 1"/>
    <property type="match status" value="1"/>
</dbReference>
<feature type="domain" description="SGNH hydrolase-type esterase" evidence="1">
    <location>
        <begin position="5"/>
        <end position="175"/>
    </location>
</feature>
<dbReference type="Pfam" id="PF13472">
    <property type="entry name" value="Lipase_GDSL_2"/>
    <property type="match status" value="1"/>
</dbReference>
<reference evidence="2 3" key="1">
    <citation type="submission" date="2020-04" db="EMBL/GenBank/DDBJ databases">
        <title>MicrobeNet Type strains.</title>
        <authorList>
            <person name="Nicholson A.C."/>
        </authorList>
    </citation>
    <scope>NUCLEOTIDE SEQUENCE [LARGE SCALE GENOMIC DNA]</scope>
    <source>
        <strain evidence="2 3">CCUG 69612</strain>
    </source>
</reference>
<dbReference type="Gene3D" id="3.40.50.1110">
    <property type="entry name" value="SGNH hydrolase"/>
    <property type="match status" value="1"/>
</dbReference>
<gene>
    <name evidence="2" type="ORF">HF992_05265</name>
</gene>
<dbReference type="SUPFAM" id="SSF52266">
    <property type="entry name" value="SGNH hydrolase"/>
    <property type="match status" value="1"/>
</dbReference>